<evidence type="ECO:0000259" key="11">
    <source>
        <dbReference type="PROSITE" id="PS50893"/>
    </source>
</evidence>
<dbReference type="GO" id="GO:0016020">
    <property type="term" value="C:membrane"/>
    <property type="evidence" value="ECO:0007669"/>
    <property type="project" value="UniProtKB-SubCell"/>
</dbReference>
<dbReference type="Pfam" id="PF00005">
    <property type="entry name" value="ABC_tran"/>
    <property type="match status" value="1"/>
</dbReference>
<protein>
    <recommendedName>
        <fullName evidence="11">ABC transporter domain-containing protein</fullName>
    </recommendedName>
</protein>
<dbReference type="PROSITE" id="PS50893">
    <property type="entry name" value="ABC_TRANSPORTER_2"/>
    <property type="match status" value="1"/>
</dbReference>
<evidence type="ECO:0000313" key="12">
    <source>
        <dbReference type="EMBL" id="OBR84572.1"/>
    </source>
</evidence>
<dbReference type="VEuPathDB" id="FungiDB:I303_05431"/>
<dbReference type="GeneID" id="28969130"/>
<comment type="subcellular location">
    <subcellularLocation>
        <location evidence="1">Membrane</location>
        <topology evidence="1">Multi-pass membrane protein</topology>
    </subcellularLocation>
</comment>
<feature type="compositionally biased region" description="Polar residues" evidence="8">
    <location>
        <begin position="722"/>
        <end position="745"/>
    </location>
</feature>
<dbReference type="SMART" id="SM00382">
    <property type="entry name" value="AAA"/>
    <property type="match status" value="1"/>
</dbReference>
<dbReference type="PANTHER" id="PTHR48041:SF139">
    <property type="entry name" value="PROTEIN SCARLET"/>
    <property type="match status" value="1"/>
</dbReference>
<evidence type="ECO:0000256" key="10">
    <source>
        <dbReference type="SAM" id="SignalP"/>
    </source>
</evidence>
<dbReference type="InterPro" id="IPR003593">
    <property type="entry name" value="AAA+_ATPase"/>
</dbReference>
<dbReference type="Pfam" id="PF01061">
    <property type="entry name" value="ABC2_membrane"/>
    <property type="match status" value="1"/>
</dbReference>
<dbReference type="SUPFAM" id="SSF52540">
    <property type="entry name" value="P-loop containing nucleoside triphosphate hydrolases"/>
    <property type="match status" value="1"/>
</dbReference>
<keyword evidence="2" id="KW-0813">Transport</keyword>
<feature type="transmembrane region" description="Helical" evidence="9">
    <location>
        <begin position="922"/>
        <end position="944"/>
    </location>
</feature>
<dbReference type="InterPro" id="IPR050352">
    <property type="entry name" value="ABCG_transporters"/>
</dbReference>
<dbReference type="Gene3D" id="3.40.50.300">
    <property type="entry name" value="P-loop containing nucleotide triphosphate hydrolases"/>
    <property type="match status" value="1"/>
</dbReference>
<keyword evidence="3 9" id="KW-0812">Transmembrane</keyword>
<proteinExistence type="predicted"/>
<dbReference type="InterPro" id="IPR017871">
    <property type="entry name" value="ABC_transporter-like_CS"/>
</dbReference>
<evidence type="ECO:0000256" key="4">
    <source>
        <dbReference type="ARBA" id="ARBA00022741"/>
    </source>
</evidence>
<keyword evidence="5" id="KW-0067">ATP-binding</keyword>
<evidence type="ECO:0000256" key="7">
    <source>
        <dbReference type="ARBA" id="ARBA00023136"/>
    </source>
</evidence>
<feature type="signal peptide" evidence="10">
    <location>
        <begin position="1"/>
        <end position="23"/>
    </location>
</feature>
<keyword evidence="6 9" id="KW-1133">Transmembrane helix</keyword>
<evidence type="ECO:0000256" key="3">
    <source>
        <dbReference type="ARBA" id="ARBA00022692"/>
    </source>
</evidence>
<reference evidence="12" key="1">
    <citation type="submission" date="2013-07" db="EMBL/GenBank/DDBJ databases">
        <title>The Genome Sequence of Cryptococcus dejecticola CBS10117.</title>
        <authorList>
            <consortium name="The Broad Institute Genome Sequencing Platform"/>
            <person name="Cuomo C."/>
            <person name="Litvintseva A."/>
            <person name="Chen Y."/>
            <person name="Heitman J."/>
            <person name="Sun S."/>
            <person name="Springer D."/>
            <person name="Dromer F."/>
            <person name="Young S.K."/>
            <person name="Zeng Q."/>
            <person name="Gargeya S."/>
            <person name="Fitzgerald M."/>
            <person name="Abouelleil A."/>
            <person name="Alvarado L."/>
            <person name="Berlin A.M."/>
            <person name="Chapman S.B."/>
            <person name="Dewar J."/>
            <person name="Goldberg J."/>
            <person name="Griggs A."/>
            <person name="Gujja S."/>
            <person name="Hansen M."/>
            <person name="Howarth C."/>
            <person name="Imamovic A."/>
            <person name="Larimer J."/>
            <person name="McCowan C."/>
            <person name="Murphy C."/>
            <person name="Pearson M."/>
            <person name="Priest M."/>
            <person name="Roberts A."/>
            <person name="Saif S."/>
            <person name="Shea T."/>
            <person name="Sykes S."/>
            <person name="Wortman J."/>
            <person name="Nusbaum C."/>
            <person name="Birren B."/>
        </authorList>
    </citation>
    <scope>NUCLEOTIDE SEQUENCE [LARGE SCALE GENOMIC DNA]</scope>
    <source>
        <strain evidence="12">CBS 10117</strain>
    </source>
</reference>
<feature type="transmembrane region" description="Helical" evidence="9">
    <location>
        <begin position="883"/>
        <end position="910"/>
    </location>
</feature>
<dbReference type="GO" id="GO:0016887">
    <property type="term" value="F:ATP hydrolysis activity"/>
    <property type="evidence" value="ECO:0007669"/>
    <property type="project" value="InterPro"/>
</dbReference>
<accession>A0A1A6A3D6</accession>
<dbReference type="STRING" id="1296121.A0A1A6A3D6"/>
<feature type="region of interest" description="Disordered" evidence="8">
    <location>
        <begin position="406"/>
        <end position="425"/>
    </location>
</feature>
<sequence>MPSVWSCAKLLILSRGLLLSAQAQTCSNYGTSSASNCLCPPGFNVPSSDCDLPICGWNLYEPGQAAPGGTGGFGNVSAGDCACASGWTGPGCTVCQTSQACSSSLEKYINSTNSLSSPGGLNTSLTCSTTPAVYSASQLSCSVIQATLQALFPGSSTATITRSLNSSLTPGGANTLTSSGLIGGDGQVDMQLWYEGVEQFYCRATQCTQNINAESSSASASGSNGNANGNSSTWNCPKMECQCRTNTLMCGGGSSPSQNLTGAINTLSGPLTIDCFASNTCNFKQSFLVALFGSNGLELSSCSFGECVQQYVIDQALGITSTTSSGNALSGGVIAGLAVVGAILLAIIGVIIWGLMTRRRARREMNAMGDLKASGGVGIEWKNVGYAVKSTHTSWANSLHNFLKGSGGSADRKDEKDGSIESANTPINSSGIKTVLVSSSGSIQPGGFACILGPSGAGKSTLVDILAGKRKEGTVKGHVGFTKADGRAGRVRVGYVDQADILSPTSTVLETLIFAAQLRLPESIPSSVKIERAHTVLSQLHLDHIAHTRIGSSEHRGISGGEARRVSIGIELVSSPDILVLDEPTSGLDSVSASRLVRLLKSLSEGEKGTTIVASIHQPSSALYQAFDQVILLSQGRQLYFGKGGNHPKAFFEKKGKICPGGYNIADYLLEIASSDEGLSSISISQDGLGAIQRDGSGQSSETSMENAHTHEQEQEQEQDENSLSPLTEKNITYPPTSPQTGILLKQNGTGRASRLSANANADTNARNEGENKWWKWPASHCATTFLTQVEILSGREWRNLKRDKTLLIAHLFFSCLVGVFAGGLYYKVGITIAGFQNRIGSLFFLGSLIAFSSLSALYNLVEVRGLFLRERAAEFYSPQAWLLTRVIFDVIPLRLIPTILVAIIVYFMVGLSHDAARFFKFLLIIVEFSMGMTLFNFLLACVFRNGGVAILLSSLCNLFLMTYAGFFVNIGQIPPVLRWLRYFSTLGYTLEALSVNEVGSGLQIVDSLNGVKVEIGATIIMQTLFGFGMDNYYRDVLVLFAFIAGFAILLVLTVVYLLRERR</sequence>
<dbReference type="EMBL" id="KI894032">
    <property type="protein sequence ID" value="OBR84572.1"/>
    <property type="molecule type" value="Genomic_DNA"/>
</dbReference>
<keyword evidence="10" id="KW-0732">Signal</keyword>
<dbReference type="Proteomes" id="UP000078595">
    <property type="component" value="Chromosome 6"/>
</dbReference>
<dbReference type="GO" id="GO:0005524">
    <property type="term" value="F:ATP binding"/>
    <property type="evidence" value="ECO:0007669"/>
    <property type="project" value="UniProtKB-KW"/>
</dbReference>
<reference evidence="13" key="2">
    <citation type="submission" date="2013-07" db="EMBL/GenBank/DDBJ databases">
        <authorList>
            <consortium name="The Broad Institute Genome Sequencing Platform"/>
            <person name="Cuomo C."/>
            <person name="Litvintseva A."/>
            <person name="Chen Y."/>
            <person name="Heitman J."/>
            <person name="Sun S."/>
            <person name="Springer D."/>
            <person name="Dromer F."/>
            <person name="Young S.K."/>
            <person name="Zeng Q."/>
            <person name="Gargeya S."/>
            <person name="Fitzgerald M."/>
            <person name="Abouelleil A."/>
            <person name="Alvarado L."/>
            <person name="Berlin A.M."/>
            <person name="Chapman S.B."/>
            <person name="Dewar J."/>
            <person name="Goldberg J."/>
            <person name="Griggs A."/>
            <person name="Gujja S."/>
            <person name="Hansen M."/>
            <person name="Howarth C."/>
            <person name="Imamovic A."/>
            <person name="Larimer J."/>
            <person name="McCowan C."/>
            <person name="Murphy C."/>
            <person name="Pearson M."/>
            <person name="Priest M."/>
            <person name="Roberts A."/>
            <person name="Saif S."/>
            <person name="Shea T."/>
            <person name="Sykes S."/>
            <person name="Wortman J."/>
            <person name="Nusbaum C."/>
            <person name="Birren B."/>
        </authorList>
    </citation>
    <scope>NUCLEOTIDE SEQUENCE</scope>
    <source>
        <strain evidence="13">CBS 10117</strain>
    </source>
</reference>
<dbReference type="InterPro" id="IPR027417">
    <property type="entry name" value="P-loop_NTPase"/>
</dbReference>
<dbReference type="OrthoDB" id="66620at2759"/>
<feature type="compositionally biased region" description="Polar residues" evidence="8">
    <location>
        <begin position="696"/>
        <end position="707"/>
    </location>
</feature>
<reference evidence="13" key="3">
    <citation type="submission" date="2024-02" db="EMBL/GenBank/DDBJ databases">
        <title>Comparative genomics of Cryptococcus and Kwoniella reveals pathogenesis evolution and contrasting modes of karyotype evolution via chromosome fusion or intercentromeric recombination.</title>
        <authorList>
            <person name="Coelho M.A."/>
            <person name="David-Palma M."/>
            <person name="Shea T."/>
            <person name="Bowers K."/>
            <person name="McGinley-Smith S."/>
            <person name="Mohammad A.W."/>
            <person name="Gnirke A."/>
            <person name="Yurkov A.M."/>
            <person name="Nowrousian M."/>
            <person name="Sun S."/>
            <person name="Cuomo C.A."/>
            <person name="Heitman J."/>
        </authorList>
    </citation>
    <scope>NUCLEOTIDE SEQUENCE</scope>
    <source>
        <strain evidence="13">CBS 10117</strain>
    </source>
</reference>
<dbReference type="KEGG" id="kdj:28969130"/>
<gene>
    <name evidence="12" type="ORF">I303_05431</name>
    <name evidence="13" type="ORF">I303_105124</name>
</gene>
<feature type="transmembrane region" description="Helical" evidence="9">
    <location>
        <begin position="333"/>
        <end position="356"/>
    </location>
</feature>
<evidence type="ECO:0000256" key="8">
    <source>
        <dbReference type="SAM" id="MobiDB-lite"/>
    </source>
</evidence>
<feature type="transmembrane region" description="Helical" evidence="9">
    <location>
        <begin position="951"/>
        <end position="971"/>
    </location>
</feature>
<dbReference type="InterPro" id="IPR013525">
    <property type="entry name" value="ABC2_TM"/>
</dbReference>
<evidence type="ECO:0000256" key="6">
    <source>
        <dbReference type="ARBA" id="ARBA00022989"/>
    </source>
</evidence>
<keyword evidence="4" id="KW-0547">Nucleotide-binding</keyword>
<dbReference type="InterPro" id="IPR003439">
    <property type="entry name" value="ABC_transporter-like_ATP-bd"/>
</dbReference>
<organism evidence="12">
    <name type="scientific">Kwoniella dejecticola CBS 10117</name>
    <dbReference type="NCBI Taxonomy" id="1296121"/>
    <lineage>
        <taxon>Eukaryota</taxon>
        <taxon>Fungi</taxon>
        <taxon>Dikarya</taxon>
        <taxon>Basidiomycota</taxon>
        <taxon>Agaricomycotina</taxon>
        <taxon>Tremellomycetes</taxon>
        <taxon>Tremellales</taxon>
        <taxon>Cryptococcaceae</taxon>
        <taxon>Kwoniella</taxon>
    </lineage>
</organism>
<evidence type="ECO:0000256" key="9">
    <source>
        <dbReference type="SAM" id="Phobius"/>
    </source>
</evidence>
<feature type="compositionally biased region" description="Basic and acidic residues" evidence="8">
    <location>
        <begin position="410"/>
        <end position="419"/>
    </location>
</feature>
<keyword evidence="7 9" id="KW-0472">Membrane</keyword>
<feature type="domain" description="ABC transporter" evidence="11">
    <location>
        <begin position="420"/>
        <end position="660"/>
    </location>
</feature>
<evidence type="ECO:0000313" key="13">
    <source>
        <dbReference type="EMBL" id="WWC62528.1"/>
    </source>
</evidence>
<feature type="chain" id="PRO_5008342068" description="ABC transporter domain-containing protein" evidence="10">
    <location>
        <begin position="24"/>
        <end position="1063"/>
    </location>
</feature>
<evidence type="ECO:0000256" key="5">
    <source>
        <dbReference type="ARBA" id="ARBA00022840"/>
    </source>
</evidence>
<feature type="transmembrane region" description="Helical" evidence="9">
    <location>
        <begin position="1037"/>
        <end position="1059"/>
    </location>
</feature>
<feature type="transmembrane region" description="Helical" evidence="9">
    <location>
        <begin position="839"/>
        <end position="862"/>
    </location>
</feature>
<evidence type="ECO:0000256" key="1">
    <source>
        <dbReference type="ARBA" id="ARBA00004141"/>
    </source>
</evidence>
<dbReference type="AlphaFoldDB" id="A0A1A6A3D6"/>
<dbReference type="PROSITE" id="PS00211">
    <property type="entry name" value="ABC_TRANSPORTER_1"/>
    <property type="match status" value="1"/>
</dbReference>
<dbReference type="GO" id="GO:0140359">
    <property type="term" value="F:ABC-type transporter activity"/>
    <property type="evidence" value="ECO:0007669"/>
    <property type="project" value="InterPro"/>
</dbReference>
<dbReference type="RefSeq" id="XP_018262414.1">
    <property type="nucleotide sequence ID" value="XM_018408723.1"/>
</dbReference>
<evidence type="ECO:0000256" key="2">
    <source>
        <dbReference type="ARBA" id="ARBA00022448"/>
    </source>
</evidence>
<dbReference type="PANTHER" id="PTHR48041">
    <property type="entry name" value="ABC TRANSPORTER G FAMILY MEMBER 28"/>
    <property type="match status" value="1"/>
</dbReference>
<dbReference type="EMBL" id="CP144535">
    <property type="protein sequence ID" value="WWC62528.1"/>
    <property type="molecule type" value="Genomic_DNA"/>
</dbReference>
<name>A0A1A6A3D6_9TREE</name>
<feature type="region of interest" description="Disordered" evidence="8">
    <location>
        <begin position="690"/>
        <end position="745"/>
    </location>
</feature>
<evidence type="ECO:0000313" key="14">
    <source>
        <dbReference type="Proteomes" id="UP000078595"/>
    </source>
</evidence>
<keyword evidence="14" id="KW-1185">Reference proteome</keyword>
<feature type="transmembrane region" description="Helical" evidence="9">
    <location>
        <begin position="806"/>
        <end position="827"/>
    </location>
</feature>